<dbReference type="PANTHER" id="PTHR41283">
    <property type="entry name" value="AMINOGLYCOSIDE PHOSPHOTRANSFERASE"/>
    <property type="match status" value="1"/>
</dbReference>
<protein>
    <submittedName>
        <fullName evidence="2">Aminoglycoside phosphotransferase (APT) family kinase protein</fullName>
    </submittedName>
</protein>
<organism evidence="2 3">
    <name type="scientific">Aureibacillus halotolerans</name>
    <dbReference type="NCBI Taxonomy" id="1508390"/>
    <lineage>
        <taxon>Bacteria</taxon>
        <taxon>Bacillati</taxon>
        <taxon>Bacillota</taxon>
        <taxon>Bacilli</taxon>
        <taxon>Bacillales</taxon>
        <taxon>Bacillaceae</taxon>
        <taxon>Aureibacillus</taxon>
    </lineage>
</organism>
<dbReference type="InterPro" id="IPR011009">
    <property type="entry name" value="Kinase-like_dom_sf"/>
</dbReference>
<gene>
    <name evidence="2" type="ORF">EV213_10198</name>
</gene>
<evidence type="ECO:0000313" key="3">
    <source>
        <dbReference type="Proteomes" id="UP000295632"/>
    </source>
</evidence>
<dbReference type="GO" id="GO:0016301">
    <property type="term" value="F:kinase activity"/>
    <property type="evidence" value="ECO:0007669"/>
    <property type="project" value="UniProtKB-KW"/>
</dbReference>
<dbReference type="SUPFAM" id="SSF56112">
    <property type="entry name" value="Protein kinase-like (PK-like)"/>
    <property type="match status" value="1"/>
</dbReference>
<dbReference type="Proteomes" id="UP000295632">
    <property type="component" value="Unassembled WGS sequence"/>
</dbReference>
<dbReference type="Gene3D" id="3.90.1200.10">
    <property type="match status" value="1"/>
</dbReference>
<dbReference type="AlphaFoldDB" id="A0A4R6UCD2"/>
<keyword evidence="2" id="KW-0418">Kinase</keyword>
<reference evidence="2 3" key="1">
    <citation type="submission" date="2019-03" db="EMBL/GenBank/DDBJ databases">
        <title>Genomic Encyclopedia of Type Strains, Phase IV (KMG-IV): sequencing the most valuable type-strain genomes for metagenomic binning, comparative biology and taxonomic classification.</title>
        <authorList>
            <person name="Goeker M."/>
        </authorList>
    </citation>
    <scope>NUCLEOTIDE SEQUENCE [LARGE SCALE GENOMIC DNA]</scope>
    <source>
        <strain evidence="2 3">DSM 28697</strain>
    </source>
</reference>
<evidence type="ECO:0000259" key="1">
    <source>
        <dbReference type="Pfam" id="PF01636"/>
    </source>
</evidence>
<accession>A0A4R6UCD2</accession>
<dbReference type="PANTHER" id="PTHR41283:SF1">
    <property type="entry name" value="AMINOGLYCOSIDE PHOSPHOTRANSFERASE DOMAIN-CONTAINING PROTEIN"/>
    <property type="match status" value="1"/>
</dbReference>
<proteinExistence type="predicted"/>
<keyword evidence="2" id="KW-0808">Transferase</keyword>
<dbReference type="Pfam" id="PF01636">
    <property type="entry name" value="APH"/>
    <property type="match status" value="1"/>
</dbReference>
<name>A0A4R6UCD2_9BACI</name>
<dbReference type="RefSeq" id="WP_166639101.1">
    <property type="nucleotide sequence ID" value="NZ_SNYJ01000001.1"/>
</dbReference>
<dbReference type="EMBL" id="SNYJ01000001">
    <property type="protein sequence ID" value="TDQ42669.1"/>
    <property type="molecule type" value="Genomic_DNA"/>
</dbReference>
<comment type="caution">
    <text evidence="2">The sequence shown here is derived from an EMBL/GenBank/DDBJ whole genome shotgun (WGS) entry which is preliminary data.</text>
</comment>
<keyword evidence="3" id="KW-1185">Reference proteome</keyword>
<dbReference type="InterPro" id="IPR002575">
    <property type="entry name" value="Aminoglycoside_PTrfase"/>
</dbReference>
<sequence length="306" mass="35236">MGSLLHYVPEVRNARAIQLLAGGFSEDTVSVVTMENGLKLLLKSGPLEGLSRKKEVAAHMMKLKRHGVHCADVLTVDSCPDHNLAYTLTTFIEGTTIRENMHSLSTKEQWNAGKDSGEDLILIHSYDVSVDHPSWKERAVAKHRRYEVDFHRLGLHFTKTQEVFAFIESHLHLMNDRPNQFQHDDFHVGNLIVNDSTYAGVIDFDRFDWGDPWHDFTKLAFFSQECSSAFAVGQLYGYFSGNEPPANFWPFYSLYTAMGIISAMVWTNKMNPENAAAMRQRIDRICIEHDDFRLYKPKWFTHYEQE</sequence>
<evidence type="ECO:0000313" key="2">
    <source>
        <dbReference type="EMBL" id="TDQ42669.1"/>
    </source>
</evidence>
<feature type="domain" description="Aminoglycoside phosphotransferase" evidence="1">
    <location>
        <begin position="17"/>
        <end position="244"/>
    </location>
</feature>